<evidence type="ECO:0000256" key="3">
    <source>
        <dbReference type="ARBA" id="ARBA00023125"/>
    </source>
</evidence>
<evidence type="ECO:0000259" key="5">
    <source>
        <dbReference type="PROSITE" id="PS50931"/>
    </source>
</evidence>
<feature type="domain" description="HTH lysR-type" evidence="5">
    <location>
        <begin position="25"/>
        <end position="82"/>
    </location>
</feature>
<dbReference type="EMBL" id="CP021744">
    <property type="protein sequence ID" value="ARZ71147.1"/>
    <property type="molecule type" value="Genomic_DNA"/>
</dbReference>
<evidence type="ECO:0000313" key="6">
    <source>
        <dbReference type="EMBL" id="ARZ71147.1"/>
    </source>
</evidence>
<dbReference type="InterPro" id="IPR005119">
    <property type="entry name" value="LysR_subst-bd"/>
</dbReference>
<keyword evidence="2" id="KW-0805">Transcription regulation</keyword>
<evidence type="ECO:0000313" key="7">
    <source>
        <dbReference type="Proteomes" id="UP000195755"/>
    </source>
</evidence>
<dbReference type="InterPro" id="IPR000847">
    <property type="entry name" value="LysR_HTH_N"/>
</dbReference>
<dbReference type="PANTHER" id="PTHR30118">
    <property type="entry name" value="HTH-TYPE TRANSCRIPTIONAL REGULATOR LEUO-RELATED"/>
    <property type="match status" value="1"/>
</dbReference>
<dbReference type="SUPFAM" id="SSF46785">
    <property type="entry name" value="Winged helix' DNA-binding domain"/>
    <property type="match status" value="1"/>
</dbReference>
<dbReference type="Gene3D" id="1.10.10.10">
    <property type="entry name" value="Winged helix-like DNA-binding domain superfamily/Winged helix DNA-binding domain"/>
    <property type="match status" value="1"/>
</dbReference>
<evidence type="ECO:0000256" key="4">
    <source>
        <dbReference type="ARBA" id="ARBA00023163"/>
    </source>
</evidence>
<dbReference type="Gene3D" id="3.40.190.10">
    <property type="entry name" value="Periplasmic binding protein-like II"/>
    <property type="match status" value="2"/>
</dbReference>
<reference evidence="6 7" key="1">
    <citation type="submission" date="2017-06" db="EMBL/GenBank/DDBJ databases">
        <title>Streptomyces albireticuli Genome sequencing and assembly.</title>
        <authorList>
            <person name="Wang Y."/>
            <person name="Du B."/>
            <person name="Ding Y."/>
            <person name="Liu H."/>
            <person name="Hou Q."/>
            <person name="Liu K."/>
            <person name="Yao L."/>
            <person name="Wang C."/>
        </authorList>
    </citation>
    <scope>NUCLEOTIDE SEQUENCE [LARGE SCALE GENOMIC DNA]</scope>
    <source>
        <strain evidence="6 7">MDJK11</strain>
    </source>
</reference>
<dbReference type="SUPFAM" id="SSF53850">
    <property type="entry name" value="Periplasmic binding protein-like II"/>
    <property type="match status" value="1"/>
</dbReference>
<name>A0A1Z2LA32_9ACTN</name>
<dbReference type="KEGG" id="salj:SMD11_5568"/>
<dbReference type="Pfam" id="PF00126">
    <property type="entry name" value="HTH_1"/>
    <property type="match status" value="1"/>
</dbReference>
<dbReference type="GO" id="GO:0003700">
    <property type="term" value="F:DNA-binding transcription factor activity"/>
    <property type="evidence" value="ECO:0007669"/>
    <property type="project" value="InterPro"/>
</dbReference>
<organism evidence="6 7">
    <name type="scientific">Streptomyces albireticuli</name>
    <dbReference type="NCBI Taxonomy" id="1940"/>
    <lineage>
        <taxon>Bacteria</taxon>
        <taxon>Bacillati</taxon>
        <taxon>Actinomycetota</taxon>
        <taxon>Actinomycetes</taxon>
        <taxon>Kitasatosporales</taxon>
        <taxon>Streptomycetaceae</taxon>
        <taxon>Streptomyces</taxon>
    </lineage>
</organism>
<dbReference type="CDD" id="cd08460">
    <property type="entry name" value="PBP2_DntR_like_1"/>
    <property type="match status" value="1"/>
</dbReference>
<dbReference type="Pfam" id="PF03466">
    <property type="entry name" value="LysR_substrate"/>
    <property type="match status" value="1"/>
</dbReference>
<dbReference type="Proteomes" id="UP000195755">
    <property type="component" value="Chromosome"/>
</dbReference>
<dbReference type="InterPro" id="IPR036388">
    <property type="entry name" value="WH-like_DNA-bd_sf"/>
</dbReference>
<gene>
    <name evidence="6" type="ORF">SMD11_5568</name>
</gene>
<dbReference type="RefSeq" id="WP_087928998.1">
    <property type="nucleotide sequence ID" value="NZ_CP021744.1"/>
</dbReference>
<sequence length="330" mass="34173">MSRGPAEGSGGPAGPLGGPGGAARLDLNLLVALDALLAEESVTAAADRLGLSGPAMSRTLGRIRQALGDPVLVRAGRHMVPTPRALALRPRVRQVLDDARGLFTAEAEADPATLARTFTLSGHDINILAFGAALLRRARDEAPGVTLRFLAEGPGGPAPLRDGAIDLEVGVIDRQEPEIRVGTLLQDRMVGVARAGHPLLTGTVTPRRYAAAGHLVDSRRGRLSGPVDEALAAYGLRRRVVGTVPTFAAALHVLAGTDAVGLAPERFGAPAVAALGLRTFEVPVELPPLAIAMAWHPRHDADSGHRWLRGLVRDAVGAHGTPGTPAGPTQ</sequence>
<dbReference type="InterPro" id="IPR050389">
    <property type="entry name" value="LysR-type_TF"/>
</dbReference>
<keyword evidence="4" id="KW-0804">Transcription</keyword>
<proteinExistence type="inferred from homology"/>
<dbReference type="AlphaFoldDB" id="A0A1Z2LA32"/>
<protein>
    <submittedName>
        <fullName evidence="6">LysR family transcriptional regulator</fullName>
    </submittedName>
</protein>
<accession>A0A1Z2LA32</accession>
<dbReference type="PROSITE" id="PS50931">
    <property type="entry name" value="HTH_LYSR"/>
    <property type="match status" value="1"/>
</dbReference>
<comment type="similarity">
    <text evidence="1">Belongs to the LysR transcriptional regulatory family.</text>
</comment>
<keyword evidence="3" id="KW-0238">DNA-binding</keyword>
<dbReference type="GO" id="GO:0003677">
    <property type="term" value="F:DNA binding"/>
    <property type="evidence" value="ECO:0007669"/>
    <property type="project" value="UniProtKB-KW"/>
</dbReference>
<dbReference type="OrthoDB" id="8717159at2"/>
<evidence type="ECO:0000256" key="1">
    <source>
        <dbReference type="ARBA" id="ARBA00009437"/>
    </source>
</evidence>
<evidence type="ECO:0000256" key="2">
    <source>
        <dbReference type="ARBA" id="ARBA00023015"/>
    </source>
</evidence>
<dbReference type="PANTHER" id="PTHR30118:SF15">
    <property type="entry name" value="TRANSCRIPTIONAL REGULATORY PROTEIN"/>
    <property type="match status" value="1"/>
</dbReference>
<dbReference type="InterPro" id="IPR036390">
    <property type="entry name" value="WH_DNA-bd_sf"/>
</dbReference>